<reference evidence="1" key="1">
    <citation type="submission" date="2021-02" db="EMBL/GenBank/DDBJ databases">
        <title>Infant gut strain persistence is associated with maternal origin, phylogeny, and functional potential including surface adhesion and iron acquisition.</title>
        <authorList>
            <person name="Lou Y.C."/>
        </authorList>
    </citation>
    <scope>NUCLEOTIDE SEQUENCE</scope>
    <source>
        <strain evidence="1">L3_101_000M1_dasL3_101_000M1_concoct_87</strain>
    </source>
</reference>
<name>A0A943DBI3_9FIRM</name>
<protein>
    <submittedName>
        <fullName evidence="1">Uncharacterized protein</fullName>
    </submittedName>
</protein>
<accession>A0A943DBI3</accession>
<proteinExistence type="predicted"/>
<organism evidence="1 2">
    <name type="scientific">Subdoligranulum variabile</name>
    <dbReference type="NCBI Taxonomy" id="214851"/>
    <lineage>
        <taxon>Bacteria</taxon>
        <taxon>Bacillati</taxon>
        <taxon>Bacillota</taxon>
        <taxon>Clostridia</taxon>
        <taxon>Eubacteriales</taxon>
        <taxon>Oscillospiraceae</taxon>
        <taxon>Subdoligranulum</taxon>
    </lineage>
</organism>
<comment type="caution">
    <text evidence="1">The sequence shown here is derived from an EMBL/GenBank/DDBJ whole genome shotgun (WGS) entry which is preliminary data.</text>
</comment>
<dbReference type="Proteomes" id="UP000759273">
    <property type="component" value="Unassembled WGS sequence"/>
</dbReference>
<evidence type="ECO:0000313" key="1">
    <source>
        <dbReference type="EMBL" id="MBS5333520.1"/>
    </source>
</evidence>
<evidence type="ECO:0000313" key="2">
    <source>
        <dbReference type="Proteomes" id="UP000759273"/>
    </source>
</evidence>
<dbReference type="AlphaFoldDB" id="A0A943DBI3"/>
<gene>
    <name evidence="1" type="ORF">KHY36_13455</name>
</gene>
<sequence>MKAGLNSLLVGSSEKVISVLGPKASAVLINAFRGGESAIYGAAAMKSAAKLLRGNFITGTVTFAIMSSADIVRIFCGRIPGEQLFKNLLCTAASVGGGSAGALAGASLSSVS</sequence>
<dbReference type="EMBL" id="JAGZGG010000044">
    <property type="protein sequence ID" value="MBS5333520.1"/>
    <property type="molecule type" value="Genomic_DNA"/>
</dbReference>